<feature type="transmembrane region" description="Helical" evidence="8">
    <location>
        <begin position="313"/>
        <end position="334"/>
    </location>
</feature>
<keyword evidence="3" id="KW-0813">Transport</keyword>
<dbReference type="CDD" id="cd09320">
    <property type="entry name" value="TDT_like_2"/>
    <property type="match status" value="1"/>
</dbReference>
<dbReference type="EMBL" id="BHXC01000006">
    <property type="protein sequence ID" value="GCB89078.1"/>
    <property type="molecule type" value="Genomic_DNA"/>
</dbReference>
<organism evidence="9 10">
    <name type="scientific">Streptomyces noursei</name>
    <name type="common">Streptomyces albulus</name>
    <dbReference type="NCBI Taxonomy" id="1971"/>
    <lineage>
        <taxon>Bacteria</taxon>
        <taxon>Bacillati</taxon>
        <taxon>Actinomycetota</taxon>
        <taxon>Actinomycetes</taxon>
        <taxon>Kitasatosporales</taxon>
        <taxon>Streptomycetaceae</taxon>
        <taxon>Streptomyces</taxon>
    </lineage>
</organism>
<feature type="transmembrane region" description="Helical" evidence="8">
    <location>
        <begin position="166"/>
        <end position="189"/>
    </location>
</feature>
<accession>A0A401QUT2</accession>
<keyword evidence="4" id="KW-1003">Cell membrane</keyword>
<feature type="transmembrane region" description="Helical" evidence="8">
    <location>
        <begin position="33"/>
        <end position="54"/>
    </location>
</feature>
<evidence type="ECO:0000256" key="3">
    <source>
        <dbReference type="ARBA" id="ARBA00022448"/>
    </source>
</evidence>
<evidence type="ECO:0000256" key="5">
    <source>
        <dbReference type="ARBA" id="ARBA00022692"/>
    </source>
</evidence>
<dbReference type="Gene3D" id="1.50.10.150">
    <property type="entry name" value="Voltage-dependent anion channel"/>
    <property type="match status" value="1"/>
</dbReference>
<comment type="caution">
    <text evidence="9">The sequence shown here is derived from an EMBL/GenBank/DDBJ whole genome shotgun (WGS) entry which is preliminary data.</text>
</comment>
<dbReference type="RefSeq" id="WP_020929802.1">
    <property type="nucleotide sequence ID" value="NZ_BHXC01000006.1"/>
</dbReference>
<dbReference type="PANTHER" id="PTHR31686">
    <property type="match status" value="1"/>
</dbReference>
<feature type="transmembrane region" description="Helical" evidence="8">
    <location>
        <begin position="340"/>
        <end position="361"/>
    </location>
</feature>
<dbReference type="Pfam" id="PF03595">
    <property type="entry name" value="SLAC1"/>
    <property type="match status" value="1"/>
</dbReference>
<protein>
    <submittedName>
        <fullName evidence="9">C4-dicarboxylate ABC transporter</fullName>
    </submittedName>
</protein>
<evidence type="ECO:0000256" key="1">
    <source>
        <dbReference type="ARBA" id="ARBA00004651"/>
    </source>
</evidence>
<name>A0A401QUT2_STRNR</name>
<dbReference type="AlphaFoldDB" id="A0A401QUT2"/>
<dbReference type="InterPro" id="IPR051629">
    <property type="entry name" value="Sulfite_efflux_TDT"/>
</dbReference>
<dbReference type="GO" id="GO:0055085">
    <property type="term" value="P:transmembrane transport"/>
    <property type="evidence" value="ECO:0007669"/>
    <property type="project" value="InterPro"/>
</dbReference>
<feature type="transmembrane region" description="Helical" evidence="8">
    <location>
        <begin position="102"/>
        <end position="120"/>
    </location>
</feature>
<feature type="transmembrane region" description="Helical" evidence="8">
    <location>
        <begin position="241"/>
        <end position="262"/>
    </location>
</feature>
<dbReference type="GO" id="GO:0005886">
    <property type="term" value="C:plasma membrane"/>
    <property type="evidence" value="ECO:0007669"/>
    <property type="project" value="UniProtKB-SubCell"/>
</dbReference>
<evidence type="ECO:0000256" key="2">
    <source>
        <dbReference type="ARBA" id="ARBA00008566"/>
    </source>
</evidence>
<evidence type="ECO:0000256" key="4">
    <source>
        <dbReference type="ARBA" id="ARBA00022475"/>
    </source>
</evidence>
<feature type="transmembrane region" description="Helical" evidence="8">
    <location>
        <begin position="201"/>
        <end position="220"/>
    </location>
</feature>
<evidence type="ECO:0000313" key="10">
    <source>
        <dbReference type="Proteomes" id="UP000288351"/>
    </source>
</evidence>
<comment type="subcellular location">
    <subcellularLocation>
        <location evidence="1">Cell membrane</location>
        <topology evidence="1">Multi-pass membrane protein</topology>
    </subcellularLocation>
</comment>
<feature type="transmembrane region" description="Helical" evidence="8">
    <location>
        <begin position="274"/>
        <end position="301"/>
    </location>
</feature>
<keyword evidence="6 8" id="KW-1133">Transmembrane helix</keyword>
<evidence type="ECO:0000256" key="8">
    <source>
        <dbReference type="SAM" id="Phobius"/>
    </source>
</evidence>
<keyword evidence="5 8" id="KW-0812">Transmembrane</keyword>
<sequence length="428" mass="45393">MSTTTVPASTAQHPVPRDLERPREVVRHLGPNWFASVMGTGIVANAAATLPLQFPGLRTAATVVWAGAALLLLVLAAAWTVHWIRHRDIALAHGNNPVMSQFYGAPPMALMTVGAGALLLGKDWIGMDAAVAVDWTLWLAGTVLGLLAACTIPFRMITRHKAAPDAAFGGWLMPVVPPMVSAAMGALLIPHTPAGQPRLTMILACLAMFGISLFAAFLVINMIFSRLVHQDMPAAGTVPTLWIVLGPLGQAVTAAGLLANAAPVALPAQYAHGLAVFAAVFGVVTWGFAMLWLALAAAVTIRTARTTGLPFNLTWWGFTFPVGTCVTASSGLAVRTGADLFHWAAVALYVLLLTAWAVTAFRTGRGALRGTLLLPRPPLPRPPPLAEAVREPGSRSRDRGPLAVRYHHRLPLPLRTPDDLTRRHHGGT</sequence>
<dbReference type="InterPro" id="IPR038665">
    <property type="entry name" value="Voltage-dep_anion_channel_sf"/>
</dbReference>
<dbReference type="PANTHER" id="PTHR31686:SF1">
    <property type="entry name" value="SULFITE EFFLUX PUMP SSU1"/>
    <property type="match status" value="1"/>
</dbReference>
<evidence type="ECO:0000256" key="7">
    <source>
        <dbReference type="ARBA" id="ARBA00023136"/>
    </source>
</evidence>
<dbReference type="InterPro" id="IPR004695">
    <property type="entry name" value="SLAC1/Mae1/Ssu1/TehA"/>
</dbReference>
<feature type="transmembrane region" description="Helical" evidence="8">
    <location>
        <begin position="135"/>
        <end position="154"/>
    </location>
</feature>
<keyword evidence="7 8" id="KW-0472">Membrane</keyword>
<proteinExistence type="inferred from homology"/>
<evidence type="ECO:0000256" key="6">
    <source>
        <dbReference type="ARBA" id="ARBA00022989"/>
    </source>
</evidence>
<gene>
    <name evidence="9" type="ORF">SALB_01751</name>
</gene>
<feature type="transmembrane region" description="Helical" evidence="8">
    <location>
        <begin position="60"/>
        <end position="81"/>
    </location>
</feature>
<evidence type="ECO:0000313" key="9">
    <source>
        <dbReference type="EMBL" id="GCB89078.1"/>
    </source>
</evidence>
<dbReference type="Proteomes" id="UP000288351">
    <property type="component" value="Unassembled WGS sequence"/>
</dbReference>
<comment type="similarity">
    <text evidence="2">Belongs to the tellurite-resistance/dicarboxylate transporter (TDT) family.</text>
</comment>
<reference evidence="9 10" key="1">
    <citation type="journal article" date="2019" name="Microbiol. Resour. Announc.">
        <title>Draft Genome Sequence of the Most Traditional epsilon-Poly-l-Lysine Producer, Streptomyces albulus NBRC14147.</title>
        <authorList>
            <person name="Yamanaka K."/>
            <person name="Hamano Y."/>
        </authorList>
    </citation>
    <scope>NUCLEOTIDE SEQUENCE [LARGE SCALE GENOMIC DNA]</scope>
    <source>
        <strain evidence="9 10">NBRC 14147</strain>
    </source>
</reference>